<reference evidence="3" key="1">
    <citation type="submission" date="2021-01" db="EMBL/GenBank/DDBJ databases">
        <authorList>
            <person name="Zahm M."/>
            <person name="Roques C."/>
            <person name="Cabau C."/>
            <person name="Klopp C."/>
            <person name="Donnadieu C."/>
            <person name="Jouanno E."/>
            <person name="Lampietro C."/>
            <person name="Louis A."/>
            <person name="Herpin A."/>
            <person name="Echchiki A."/>
            <person name="Berthelot C."/>
            <person name="Parey E."/>
            <person name="Roest-Crollius H."/>
            <person name="Braasch I."/>
            <person name="Postlethwait J."/>
            <person name="Bobe J."/>
            <person name="Montfort J."/>
            <person name="Bouchez O."/>
            <person name="Begum T."/>
            <person name="Mejri S."/>
            <person name="Adams A."/>
            <person name="Chen W.-J."/>
            <person name="Guiguen Y."/>
        </authorList>
    </citation>
    <scope>NUCLEOTIDE SEQUENCE</scope>
    <source>
        <tissue evidence="3">Blood</tissue>
    </source>
</reference>
<evidence type="ECO:0008006" key="5">
    <source>
        <dbReference type="Google" id="ProtNLM"/>
    </source>
</evidence>
<keyword evidence="2" id="KW-1133">Transmembrane helix</keyword>
<evidence type="ECO:0000256" key="1">
    <source>
        <dbReference type="SAM" id="MobiDB-lite"/>
    </source>
</evidence>
<dbReference type="GO" id="GO:0007186">
    <property type="term" value="P:G protein-coupled receptor signaling pathway"/>
    <property type="evidence" value="ECO:0007669"/>
    <property type="project" value="TreeGrafter"/>
</dbReference>
<evidence type="ECO:0000313" key="4">
    <source>
        <dbReference type="Proteomes" id="UP000829720"/>
    </source>
</evidence>
<proteinExistence type="predicted"/>
<dbReference type="InterPro" id="IPR019522">
    <property type="entry name" value="PIK3R5/6"/>
</dbReference>
<dbReference type="GO" id="GO:0046935">
    <property type="term" value="F:1-phosphatidylinositol-3-kinase regulator activity"/>
    <property type="evidence" value="ECO:0007669"/>
    <property type="project" value="InterPro"/>
</dbReference>
<gene>
    <name evidence="3" type="ORF">AGOR_G00222030</name>
</gene>
<evidence type="ECO:0000256" key="2">
    <source>
        <dbReference type="SAM" id="Phobius"/>
    </source>
</evidence>
<comment type="caution">
    <text evidence="3">The sequence shown here is derived from an EMBL/GenBank/DDBJ whole genome shotgun (WGS) entry which is preliminary data.</text>
</comment>
<name>A0A8T3CMM5_9TELE</name>
<dbReference type="EMBL" id="JAERUA010000022">
    <property type="protein sequence ID" value="KAI1884015.1"/>
    <property type="molecule type" value="Genomic_DNA"/>
</dbReference>
<sequence length="749" mass="83012">MDLTGPDIYRSVQAVLRDLDCQNPSSSCHRGMLRWTLHKKMEKDPSRGVVLVEILVKELEKAQRTDCKRHIIPLLLTLVYAVIQSVYIPNGLHARVRDCCRSLLKLPLPYSSVALDCARRMQTERSTPGALYQRMVVAEQSLQNEFFLSEKCEVFVFGDAAVFSGPLGNVVWRDLELVEKKWGPLTLMQSVVQRTLQAALGKHCHGNKLAHALKEAGQGAECYFREVLEAVEHNGKEVVDRDEDKKGRYVAKLQRLYNRIMSTASEGEVPSGDLCDTPVPTPEVRFHLWRDDGDLWLQLKRFTSQSCAALTAELQSYRASQLSTDSGIDPDLPEAEASKAPPGGCSRNGRLGQKFTLRKSSDGSYNLSRLSLDVQEEPDTSEGGGGGESGGAESAGNSPTPCKNPGLFTARVVLMGDDKVLGRLAKAYYSLRKGDTGCCFFTSRVNLEMYYIPVTEQHPRASAGKGDAAPAQSYLDVASYLGRVDPWYDCNINSLSNVIPALAETQATVSGSLDPDPFLLDVLSYYTRMAQQTVHFPIYMVKILSSDLNKGLEEDVFLTHVEVGFPEFVNARATLKESMRHKRTMRKMCGPVVSITYTKALLNNRQVDTGMSRRTLGIMISAIPSSDVEGGLCSNGWNGETHLVQKQVCKLRPSCREAHTQESPIRTCKVKIRTLEEKSFTVCLDKDARRTYKDVRSLEISPCPNPAGLKIDKTIKSKFSLGEEKEAELSMDMTNGLSLPINTFSGIIQ</sequence>
<evidence type="ECO:0000313" key="3">
    <source>
        <dbReference type="EMBL" id="KAI1884015.1"/>
    </source>
</evidence>
<keyword evidence="4" id="KW-1185">Reference proteome</keyword>
<dbReference type="Pfam" id="PF10486">
    <property type="entry name" value="PI3K_1B_p101"/>
    <property type="match status" value="2"/>
</dbReference>
<dbReference type="PANTHER" id="PTHR15593:SF1">
    <property type="entry name" value="PHOSPHOINOSITIDE 3-KINASE REGULATORY SUBUNIT 6"/>
    <property type="match status" value="1"/>
</dbReference>
<dbReference type="Proteomes" id="UP000829720">
    <property type="component" value="Unassembled WGS sequence"/>
</dbReference>
<keyword evidence="2" id="KW-0472">Membrane</keyword>
<protein>
    <recommendedName>
        <fullName evidence="5">Phosphoinositide 3-kinase regulatory subunit 6</fullName>
    </recommendedName>
</protein>
<dbReference type="OrthoDB" id="8781591at2759"/>
<dbReference type="GO" id="GO:0005944">
    <property type="term" value="C:phosphatidylinositol 3-kinase complex, class IB"/>
    <property type="evidence" value="ECO:0007669"/>
    <property type="project" value="InterPro"/>
</dbReference>
<keyword evidence="2" id="KW-0812">Transmembrane</keyword>
<dbReference type="AlphaFoldDB" id="A0A8T3CMM5"/>
<feature type="region of interest" description="Disordered" evidence="1">
    <location>
        <begin position="322"/>
        <end position="351"/>
    </location>
</feature>
<accession>A0A8T3CMM5</accession>
<feature type="transmembrane region" description="Helical" evidence="2">
    <location>
        <begin position="71"/>
        <end position="92"/>
    </location>
</feature>
<feature type="region of interest" description="Disordered" evidence="1">
    <location>
        <begin position="371"/>
        <end position="401"/>
    </location>
</feature>
<organism evidence="3 4">
    <name type="scientific">Albula goreensis</name>
    <dbReference type="NCBI Taxonomy" id="1534307"/>
    <lineage>
        <taxon>Eukaryota</taxon>
        <taxon>Metazoa</taxon>
        <taxon>Chordata</taxon>
        <taxon>Craniata</taxon>
        <taxon>Vertebrata</taxon>
        <taxon>Euteleostomi</taxon>
        <taxon>Actinopterygii</taxon>
        <taxon>Neopterygii</taxon>
        <taxon>Teleostei</taxon>
        <taxon>Albuliformes</taxon>
        <taxon>Albulidae</taxon>
        <taxon>Albula</taxon>
    </lineage>
</organism>
<dbReference type="PANTHER" id="PTHR15593">
    <property type="entry name" value="PHOSPHATIDYLINOSITOL 3-KINASE REGULATORY SUBUNIT"/>
    <property type="match status" value="1"/>
</dbReference>